<sequence length="183" mass="19522">MCCFIRSDRDSRSRSALYGLAGIPAPIVTCSHGNGCVILAGADDLKKEPQEQLASAKRSRSGQVISGAHIKELELLKSSALTFMTSVYARMSFESRGSRCEGHQAEEAGGPSGPGEGSLQMGRSSSLQGPGPPETTRLPRYQVIAPTHFTGGEAHRLPHLTGTSQWERGSEGVREGGKEGRRE</sequence>
<protein>
    <submittedName>
        <fullName evidence="2">Uncharacterized protein</fullName>
    </submittedName>
</protein>
<evidence type="ECO:0000313" key="3">
    <source>
        <dbReference type="Proteomes" id="UP001153269"/>
    </source>
</evidence>
<name>A0A9N7Y5N6_PLEPL</name>
<comment type="caution">
    <text evidence="2">The sequence shown here is derived from an EMBL/GenBank/DDBJ whole genome shotgun (WGS) entry which is preliminary data.</text>
</comment>
<dbReference type="AlphaFoldDB" id="A0A9N7Y5N6"/>
<dbReference type="Proteomes" id="UP001153269">
    <property type="component" value="Unassembled WGS sequence"/>
</dbReference>
<evidence type="ECO:0000313" key="2">
    <source>
        <dbReference type="EMBL" id="CAB1413417.1"/>
    </source>
</evidence>
<proteinExistence type="predicted"/>
<feature type="compositionally biased region" description="Basic and acidic residues" evidence="1">
    <location>
        <begin position="168"/>
        <end position="183"/>
    </location>
</feature>
<feature type="region of interest" description="Disordered" evidence="1">
    <location>
        <begin position="99"/>
        <end position="183"/>
    </location>
</feature>
<dbReference type="EMBL" id="CADEAL010000053">
    <property type="protein sequence ID" value="CAB1413417.1"/>
    <property type="molecule type" value="Genomic_DNA"/>
</dbReference>
<reference evidence="2" key="1">
    <citation type="submission" date="2020-03" db="EMBL/GenBank/DDBJ databases">
        <authorList>
            <person name="Weist P."/>
        </authorList>
    </citation>
    <scope>NUCLEOTIDE SEQUENCE</scope>
</reference>
<accession>A0A9N7Y5N6</accession>
<organism evidence="2 3">
    <name type="scientific">Pleuronectes platessa</name>
    <name type="common">European plaice</name>
    <dbReference type="NCBI Taxonomy" id="8262"/>
    <lineage>
        <taxon>Eukaryota</taxon>
        <taxon>Metazoa</taxon>
        <taxon>Chordata</taxon>
        <taxon>Craniata</taxon>
        <taxon>Vertebrata</taxon>
        <taxon>Euteleostomi</taxon>
        <taxon>Actinopterygii</taxon>
        <taxon>Neopterygii</taxon>
        <taxon>Teleostei</taxon>
        <taxon>Neoteleostei</taxon>
        <taxon>Acanthomorphata</taxon>
        <taxon>Carangaria</taxon>
        <taxon>Pleuronectiformes</taxon>
        <taxon>Pleuronectoidei</taxon>
        <taxon>Pleuronectidae</taxon>
        <taxon>Pleuronectes</taxon>
    </lineage>
</organism>
<evidence type="ECO:0000256" key="1">
    <source>
        <dbReference type="SAM" id="MobiDB-lite"/>
    </source>
</evidence>
<keyword evidence="3" id="KW-1185">Reference proteome</keyword>
<gene>
    <name evidence="2" type="ORF">PLEPLA_LOCUS1117</name>
</gene>